<reference evidence="1 2" key="1">
    <citation type="journal article" date="2023" name="Mol. Biol. Evol.">
        <title>Genomics of Secondarily Temperate Adaptation in the Only Non-Antarctic Icefish.</title>
        <authorList>
            <person name="Rivera-Colon A.G."/>
            <person name="Rayamajhi N."/>
            <person name="Minhas B.F."/>
            <person name="Madrigal G."/>
            <person name="Bilyk K.T."/>
            <person name="Yoon V."/>
            <person name="Hune M."/>
            <person name="Gregory S."/>
            <person name="Cheng C.H.C."/>
            <person name="Catchen J.M."/>
        </authorList>
    </citation>
    <scope>NUCLEOTIDE SEQUENCE [LARGE SCALE GENOMIC DNA]</scope>
    <source>
        <strain evidence="1">JC2023a</strain>
    </source>
</reference>
<keyword evidence="2" id="KW-1185">Reference proteome</keyword>
<protein>
    <submittedName>
        <fullName evidence="1">Uncharacterized protein</fullName>
    </submittedName>
</protein>
<accession>A0AAN8GSL1</accession>
<organism evidence="1 2">
    <name type="scientific">Champsocephalus esox</name>
    <name type="common">pike icefish</name>
    <dbReference type="NCBI Taxonomy" id="159716"/>
    <lineage>
        <taxon>Eukaryota</taxon>
        <taxon>Metazoa</taxon>
        <taxon>Chordata</taxon>
        <taxon>Craniata</taxon>
        <taxon>Vertebrata</taxon>
        <taxon>Euteleostomi</taxon>
        <taxon>Actinopterygii</taxon>
        <taxon>Neopterygii</taxon>
        <taxon>Teleostei</taxon>
        <taxon>Neoteleostei</taxon>
        <taxon>Acanthomorphata</taxon>
        <taxon>Eupercaria</taxon>
        <taxon>Perciformes</taxon>
        <taxon>Notothenioidei</taxon>
        <taxon>Channichthyidae</taxon>
        <taxon>Champsocephalus</taxon>
    </lineage>
</organism>
<dbReference type="Proteomes" id="UP001335648">
    <property type="component" value="Unassembled WGS sequence"/>
</dbReference>
<evidence type="ECO:0000313" key="1">
    <source>
        <dbReference type="EMBL" id="KAK5888577.1"/>
    </source>
</evidence>
<comment type="caution">
    <text evidence="1">The sequence shown here is derived from an EMBL/GenBank/DDBJ whole genome shotgun (WGS) entry which is preliminary data.</text>
</comment>
<gene>
    <name evidence="1" type="ORF">CesoFtcFv8_014658</name>
</gene>
<dbReference type="EMBL" id="JAULUE010002057">
    <property type="protein sequence ID" value="KAK5888577.1"/>
    <property type="molecule type" value="Genomic_DNA"/>
</dbReference>
<dbReference type="AlphaFoldDB" id="A0AAN8GSL1"/>
<evidence type="ECO:0000313" key="2">
    <source>
        <dbReference type="Proteomes" id="UP001335648"/>
    </source>
</evidence>
<name>A0AAN8GSL1_9TELE</name>
<sequence>MAVFVQGHRQHRHWECGEGNDGEGRGCSCTALRSAECVVPVAPDTPVPLDTESGDTLGFNHGLNYVLSGSQKETGSSNITSYKYWDRGLVLLSTERGPYNYIHLKERRCAVCASASWRCWAVWEDSDSGRTMPPVGRMERPRPRAHCLGSASDAVACKDSTWLLGLLSSGYQGAEERDRKPVSRSPVRV</sequence>
<proteinExistence type="predicted"/>